<dbReference type="InterPro" id="IPR016477">
    <property type="entry name" value="Fructo-/Ketosamine-3-kinase"/>
</dbReference>
<dbReference type="GO" id="GO:0016301">
    <property type="term" value="F:kinase activity"/>
    <property type="evidence" value="ECO:0007669"/>
    <property type="project" value="UniProtKB-UniRule"/>
</dbReference>
<dbReference type="Pfam" id="PF03881">
    <property type="entry name" value="Fructosamin_kin"/>
    <property type="match status" value="1"/>
</dbReference>
<organism evidence="3 4">
    <name type="scientific">Thiobaca trueperi</name>
    <dbReference type="NCBI Taxonomy" id="127458"/>
    <lineage>
        <taxon>Bacteria</taxon>
        <taxon>Pseudomonadati</taxon>
        <taxon>Pseudomonadota</taxon>
        <taxon>Gammaproteobacteria</taxon>
        <taxon>Chromatiales</taxon>
        <taxon>Chromatiaceae</taxon>
        <taxon>Thiobaca</taxon>
    </lineage>
</organism>
<dbReference type="Proteomes" id="UP000295717">
    <property type="component" value="Unassembled WGS sequence"/>
</dbReference>
<comment type="similarity">
    <text evidence="1 2">Belongs to the fructosamine kinase family.</text>
</comment>
<name>A0A4R3N1J5_9GAMM</name>
<evidence type="ECO:0000313" key="3">
    <source>
        <dbReference type="EMBL" id="TCT22087.1"/>
    </source>
</evidence>
<evidence type="ECO:0000313" key="4">
    <source>
        <dbReference type="Proteomes" id="UP000295717"/>
    </source>
</evidence>
<keyword evidence="2" id="KW-0808">Transferase</keyword>
<dbReference type="InterPro" id="IPR011009">
    <property type="entry name" value="Kinase-like_dom_sf"/>
</dbReference>
<protein>
    <submittedName>
        <fullName evidence="3">Fructosamine-3-kinase</fullName>
    </submittedName>
</protein>
<comment type="caution">
    <text evidence="3">The sequence shown here is derived from an EMBL/GenBank/DDBJ whole genome shotgun (WGS) entry which is preliminary data.</text>
</comment>
<evidence type="ECO:0000256" key="1">
    <source>
        <dbReference type="ARBA" id="ARBA00009460"/>
    </source>
</evidence>
<dbReference type="EMBL" id="SMAO01000003">
    <property type="protein sequence ID" value="TCT22087.1"/>
    <property type="molecule type" value="Genomic_DNA"/>
</dbReference>
<dbReference type="Gene3D" id="3.30.200.20">
    <property type="entry name" value="Phosphorylase Kinase, domain 1"/>
    <property type="match status" value="1"/>
</dbReference>
<proteinExistence type="inferred from homology"/>
<dbReference type="PANTHER" id="PTHR12149:SF8">
    <property type="entry name" value="PROTEIN-RIBULOSAMINE 3-KINASE"/>
    <property type="match status" value="1"/>
</dbReference>
<reference evidence="3 4" key="1">
    <citation type="submission" date="2019-03" db="EMBL/GenBank/DDBJ databases">
        <title>Genomic Encyclopedia of Type Strains, Phase IV (KMG-IV): sequencing the most valuable type-strain genomes for metagenomic binning, comparative biology and taxonomic classification.</title>
        <authorList>
            <person name="Goeker M."/>
        </authorList>
    </citation>
    <scope>NUCLEOTIDE SEQUENCE [LARGE SCALE GENOMIC DNA]</scope>
    <source>
        <strain evidence="3 4">DSM 13587</strain>
    </source>
</reference>
<dbReference type="PIRSF" id="PIRSF006221">
    <property type="entry name" value="Ketosamine-3-kinase"/>
    <property type="match status" value="1"/>
</dbReference>
<dbReference type="OrthoDB" id="5291879at2"/>
<keyword evidence="2 3" id="KW-0418">Kinase</keyword>
<accession>A0A4R3N1J5</accession>
<evidence type="ECO:0000256" key="2">
    <source>
        <dbReference type="PIRNR" id="PIRNR006221"/>
    </source>
</evidence>
<dbReference type="AlphaFoldDB" id="A0A4R3N1J5"/>
<keyword evidence="4" id="KW-1185">Reference proteome</keyword>
<sequence>MSRAGFTWDAIAERIGAATGQPFSVQRQRSISGGCINTAAVLSDDARGYFVKLNTAARLTMFEAEAEGLTALAAPGAIRVPAPICTGVVGEQSYLVMERLDLGGRLDGALAGRQLAQLHRATATACGWHRDNTIGSTPQPNVPCGDWVDFWRERRLGHQLHLAAANGYGGRLQSLGERLLADLDALIGHDPVPSLLHGDLWGGNIGATPDGQPVIFDPAVYHGDRETDLAMTELFGGFGAEFQAAYREVWPLDPGYVTRKILYNLYHVLNHLNLFGGGYLHQSQSMIERLLAEIR</sequence>
<gene>
    <name evidence="3" type="ORF">EDC35_103185</name>
</gene>
<dbReference type="Gene3D" id="3.90.1200.10">
    <property type="match status" value="1"/>
</dbReference>
<dbReference type="SUPFAM" id="SSF56112">
    <property type="entry name" value="Protein kinase-like (PK-like)"/>
    <property type="match status" value="1"/>
</dbReference>
<dbReference type="PANTHER" id="PTHR12149">
    <property type="entry name" value="FRUCTOSAMINE 3 KINASE-RELATED PROTEIN"/>
    <property type="match status" value="1"/>
</dbReference>
<dbReference type="RefSeq" id="WP_132976494.1">
    <property type="nucleotide sequence ID" value="NZ_SMAO01000003.1"/>
</dbReference>